<dbReference type="InterPro" id="IPR013106">
    <property type="entry name" value="Ig_V-set"/>
</dbReference>
<dbReference type="SMART" id="SM00409">
    <property type="entry name" value="IG"/>
    <property type="match status" value="2"/>
</dbReference>
<evidence type="ECO:0000256" key="2">
    <source>
        <dbReference type="ARBA" id="ARBA00022859"/>
    </source>
</evidence>
<dbReference type="Proteomes" id="UP000752171">
    <property type="component" value="Unassembled WGS sequence"/>
</dbReference>
<dbReference type="PANTHER" id="PTHR23268:SF102">
    <property type="entry name" value="IMMUNOGLOBULIN V-SET DOMAIN-CONTAINING PROTEIN"/>
    <property type="match status" value="1"/>
</dbReference>
<protein>
    <recommendedName>
        <fullName evidence="3">Ig-like domain-containing protein</fullName>
    </recommendedName>
</protein>
<dbReference type="InterPro" id="IPR036179">
    <property type="entry name" value="Ig-like_dom_sf"/>
</dbReference>
<accession>A0A8T2LHK6</accession>
<dbReference type="SMART" id="SM00408">
    <property type="entry name" value="IGc2"/>
    <property type="match status" value="2"/>
</dbReference>
<evidence type="ECO:0000313" key="4">
    <source>
        <dbReference type="EMBL" id="KAG9268846.1"/>
    </source>
</evidence>
<dbReference type="SMART" id="SM00406">
    <property type="entry name" value="IGv"/>
    <property type="match status" value="2"/>
</dbReference>
<dbReference type="InterPro" id="IPR003599">
    <property type="entry name" value="Ig_sub"/>
</dbReference>
<dbReference type="PROSITE" id="PS50835">
    <property type="entry name" value="IG_LIKE"/>
    <property type="match status" value="2"/>
</dbReference>
<evidence type="ECO:0000256" key="1">
    <source>
        <dbReference type="ARBA" id="ARBA00022729"/>
    </source>
</evidence>
<name>A0A8T2LHK6_ASTMX</name>
<keyword evidence="2" id="KW-0391">Immunity</keyword>
<dbReference type="GO" id="GO:0007166">
    <property type="term" value="P:cell surface receptor signaling pathway"/>
    <property type="evidence" value="ECO:0007669"/>
    <property type="project" value="TreeGrafter"/>
</dbReference>
<proteinExistence type="predicted"/>
<sequence length="215" mass="24128">GVAGADDVIQPSIIWAEKDKSATINCNHTKGQTYNEMYWFRQYPGKSMELIVFTTTTSEPDFGAFKGTKFSAYKKEAKSGSFTVNEVNSTDNAVYFCAVISSSSDQVFQTPPDQFRKDGESAELHCSHSISGYNRILWYKQTRNQQLQLIGYLAYTQAFWEPEFINKTALSGSGDKNAKLTIKSLTSNDSAVYFCAAFTQCYTHSLSSTKTRFLF</sequence>
<organism evidence="4 5">
    <name type="scientific">Astyanax mexicanus</name>
    <name type="common">Blind cave fish</name>
    <name type="synonym">Astyanax fasciatus mexicanus</name>
    <dbReference type="NCBI Taxonomy" id="7994"/>
    <lineage>
        <taxon>Eukaryota</taxon>
        <taxon>Metazoa</taxon>
        <taxon>Chordata</taxon>
        <taxon>Craniata</taxon>
        <taxon>Vertebrata</taxon>
        <taxon>Euteleostomi</taxon>
        <taxon>Actinopterygii</taxon>
        <taxon>Neopterygii</taxon>
        <taxon>Teleostei</taxon>
        <taxon>Ostariophysi</taxon>
        <taxon>Characiformes</taxon>
        <taxon>Characoidei</taxon>
        <taxon>Acestrorhamphidae</taxon>
        <taxon>Acestrorhamphinae</taxon>
        <taxon>Astyanax</taxon>
    </lineage>
</organism>
<evidence type="ECO:0000259" key="3">
    <source>
        <dbReference type="PROSITE" id="PS50835"/>
    </source>
</evidence>
<dbReference type="InterPro" id="IPR050413">
    <property type="entry name" value="TCR_beta_variable"/>
</dbReference>
<feature type="non-terminal residue" evidence="4">
    <location>
        <position position="215"/>
    </location>
</feature>
<dbReference type="InterPro" id="IPR003598">
    <property type="entry name" value="Ig_sub2"/>
</dbReference>
<feature type="domain" description="Ig-like" evidence="3">
    <location>
        <begin position="11"/>
        <end position="99"/>
    </location>
</feature>
<comment type="caution">
    <text evidence="4">The sequence shown here is derived from an EMBL/GenBank/DDBJ whole genome shotgun (WGS) entry which is preliminary data.</text>
</comment>
<reference evidence="4 5" key="1">
    <citation type="submission" date="2021-07" db="EMBL/GenBank/DDBJ databases">
        <authorList>
            <person name="Imarazene B."/>
            <person name="Zahm M."/>
            <person name="Klopp C."/>
            <person name="Cabau C."/>
            <person name="Beille S."/>
            <person name="Jouanno E."/>
            <person name="Castinel A."/>
            <person name="Lluch J."/>
            <person name="Gil L."/>
            <person name="Kuchtly C."/>
            <person name="Lopez Roques C."/>
            <person name="Donnadieu C."/>
            <person name="Parrinello H."/>
            <person name="Journot L."/>
            <person name="Du K."/>
            <person name="Schartl M."/>
            <person name="Retaux S."/>
            <person name="Guiguen Y."/>
        </authorList>
    </citation>
    <scope>NUCLEOTIDE SEQUENCE [LARGE SCALE GENOMIC DNA]</scope>
    <source>
        <strain evidence="4">Pach_M1</strain>
        <tissue evidence="4">Testis</tissue>
    </source>
</reference>
<feature type="domain" description="Ig-like" evidence="3">
    <location>
        <begin position="105"/>
        <end position="207"/>
    </location>
</feature>
<dbReference type="PANTHER" id="PTHR23268">
    <property type="entry name" value="T-CELL RECEPTOR BETA CHAIN"/>
    <property type="match status" value="1"/>
</dbReference>
<dbReference type="GO" id="GO:0005886">
    <property type="term" value="C:plasma membrane"/>
    <property type="evidence" value="ECO:0007669"/>
    <property type="project" value="TreeGrafter"/>
</dbReference>
<dbReference type="Pfam" id="PF07686">
    <property type="entry name" value="V-set"/>
    <property type="match status" value="2"/>
</dbReference>
<evidence type="ECO:0000313" key="5">
    <source>
        <dbReference type="Proteomes" id="UP000752171"/>
    </source>
</evidence>
<dbReference type="GO" id="GO:0002376">
    <property type="term" value="P:immune system process"/>
    <property type="evidence" value="ECO:0007669"/>
    <property type="project" value="UniProtKB-KW"/>
</dbReference>
<dbReference type="Gene3D" id="2.60.40.10">
    <property type="entry name" value="Immunoglobulins"/>
    <property type="match status" value="2"/>
</dbReference>
<dbReference type="InterPro" id="IPR013783">
    <property type="entry name" value="Ig-like_fold"/>
</dbReference>
<dbReference type="InterPro" id="IPR007110">
    <property type="entry name" value="Ig-like_dom"/>
</dbReference>
<gene>
    <name evidence="4" type="ORF">AMEX_G17872</name>
</gene>
<dbReference type="SUPFAM" id="SSF48726">
    <property type="entry name" value="Immunoglobulin"/>
    <property type="match status" value="2"/>
</dbReference>
<keyword evidence="1" id="KW-0732">Signal</keyword>
<dbReference type="EMBL" id="JAICCE010000014">
    <property type="protein sequence ID" value="KAG9268846.1"/>
    <property type="molecule type" value="Genomic_DNA"/>
</dbReference>
<dbReference type="AlphaFoldDB" id="A0A8T2LHK6"/>